<organism evidence="2 3">
    <name type="scientific">Prescottella agglutinans</name>
    <dbReference type="NCBI Taxonomy" id="1644129"/>
    <lineage>
        <taxon>Bacteria</taxon>
        <taxon>Bacillati</taxon>
        <taxon>Actinomycetota</taxon>
        <taxon>Actinomycetes</taxon>
        <taxon>Mycobacteriales</taxon>
        <taxon>Nocardiaceae</taxon>
        <taxon>Prescottella</taxon>
    </lineage>
</organism>
<reference evidence="2 3" key="1">
    <citation type="submission" date="2018-11" db="EMBL/GenBank/DDBJ databases">
        <title>Rhodococcus spongicola sp. nov. and Rhodococcus xishaensis sp. nov. from marine sponges.</title>
        <authorList>
            <person name="Li L."/>
            <person name="Lin H.W."/>
        </authorList>
    </citation>
    <scope>NUCLEOTIDE SEQUENCE [LARGE SCALE GENOMIC DNA]</scope>
    <source>
        <strain evidence="2 3">CCTCC AB2014297</strain>
    </source>
</reference>
<evidence type="ECO:0000256" key="1">
    <source>
        <dbReference type="SAM" id="MobiDB-lite"/>
    </source>
</evidence>
<evidence type="ECO:0000313" key="2">
    <source>
        <dbReference type="EMBL" id="RVW09433.1"/>
    </source>
</evidence>
<feature type="compositionally biased region" description="Polar residues" evidence="1">
    <location>
        <begin position="29"/>
        <end position="43"/>
    </location>
</feature>
<comment type="caution">
    <text evidence="2">The sequence shown here is derived from an EMBL/GenBank/DDBJ whole genome shotgun (WGS) entry which is preliminary data.</text>
</comment>
<name>A0A438BEJ0_9NOCA</name>
<keyword evidence="3" id="KW-1185">Reference proteome</keyword>
<accession>A0A438BEJ0</accession>
<feature type="compositionally biased region" description="Basic and acidic residues" evidence="1">
    <location>
        <begin position="49"/>
        <end position="63"/>
    </location>
</feature>
<evidence type="ECO:0000313" key="3">
    <source>
        <dbReference type="Proteomes" id="UP000286208"/>
    </source>
</evidence>
<dbReference type="EMBL" id="RKLP01000005">
    <property type="protein sequence ID" value="RVW09433.1"/>
    <property type="molecule type" value="Genomic_DNA"/>
</dbReference>
<feature type="region of interest" description="Disordered" evidence="1">
    <location>
        <begin position="1"/>
        <end position="63"/>
    </location>
</feature>
<protein>
    <submittedName>
        <fullName evidence="2">Uncharacterized protein</fullName>
    </submittedName>
</protein>
<proteinExistence type="predicted"/>
<sequence>MPVTHRGIDPAALDVPDSPMLRVDPGQMAHQQATPSSGTTSRNGAAHLIEVDRNRARETGARR</sequence>
<dbReference type="AlphaFoldDB" id="A0A438BEJ0"/>
<gene>
    <name evidence="2" type="ORF">EGT67_11655</name>
</gene>
<dbReference type="Proteomes" id="UP000286208">
    <property type="component" value="Unassembled WGS sequence"/>
</dbReference>